<keyword evidence="1" id="KW-0812">Transmembrane</keyword>
<dbReference type="AlphaFoldDB" id="A0A1G1ZLI0"/>
<dbReference type="STRING" id="1798406.A3A04_01305"/>
<sequence>MNIMEGEKIGINRTDEVQDIVNALEATKADVITLVVPRHSVLGEEKAYFKELREAGSALGKELIIESIDDRVLSFAEKAGLRAENPLFAEGRRIVADVIVAPPRRGEARRKNIESNKKFSFFMRNQSARKHEDKRKIYFVGGGVFVIGLLALLLMTLFLPKATIALSMREFPWVYNDSITVSIDKAVIDAENAIIPGVIFSESKNITELFPASNRKFMERKATGKITIYNAYNTEPQVLVKTTRFETPEGKIYRIDNRVIVPGARMINGSLVPSSIETSIIADQVGREYNANFVPHLTIPGFQGSDKFEKFYGKIENPVIGGARGEVSYPTDADLKHAREEVTKKLEDVLRAALVISLPDGFKILDKAQSVEIQNITVRQETDEQGNFSATASGKISLFGFKEKDIEDLMTSLSKKTLGFDPEHRSFVIQYTDVAPRFTKNTMSLKVKYEGSLVKALDVDQFVDAIKGKKESDLRAFLLSFSGIDNASVSFTPFWIKKIPKNPQKINITID</sequence>
<dbReference type="EMBL" id="MHJI01000027">
    <property type="protein sequence ID" value="OGY64986.1"/>
    <property type="molecule type" value="Genomic_DNA"/>
</dbReference>
<name>A0A1G1ZLI0_9BACT</name>
<reference evidence="2 3" key="1">
    <citation type="journal article" date="2016" name="Nat. Commun.">
        <title>Thousands of microbial genomes shed light on interconnected biogeochemical processes in an aquifer system.</title>
        <authorList>
            <person name="Anantharaman K."/>
            <person name="Brown C.T."/>
            <person name="Hug L.A."/>
            <person name="Sharon I."/>
            <person name="Castelle C.J."/>
            <person name="Probst A.J."/>
            <person name="Thomas B.C."/>
            <person name="Singh A."/>
            <person name="Wilkins M.J."/>
            <person name="Karaoz U."/>
            <person name="Brodie E.L."/>
            <person name="Williams K.H."/>
            <person name="Hubbard S.S."/>
            <person name="Banfield J.F."/>
        </authorList>
    </citation>
    <scope>NUCLEOTIDE SEQUENCE [LARGE SCALE GENOMIC DNA]</scope>
</reference>
<evidence type="ECO:0000313" key="2">
    <source>
        <dbReference type="EMBL" id="OGY64986.1"/>
    </source>
</evidence>
<dbReference type="Proteomes" id="UP000178517">
    <property type="component" value="Unassembled WGS sequence"/>
</dbReference>
<evidence type="ECO:0008006" key="4">
    <source>
        <dbReference type="Google" id="ProtNLM"/>
    </source>
</evidence>
<gene>
    <name evidence="2" type="ORF">A3A04_01305</name>
</gene>
<organism evidence="2 3">
    <name type="scientific">Candidatus Harrisonbacteria bacterium RIFCSPLOWO2_01_FULL_40_28</name>
    <dbReference type="NCBI Taxonomy" id="1798406"/>
    <lineage>
        <taxon>Bacteria</taxon>
        <taxon>Candidatus Harrisoniibacteriota</taxon>
    </lineage>
</organism>
<accession>A0A1G1ZLI0</accession>
<protein>
    <recommendedName>
        <fullName evidence="4">Baseplate protein J-like domain-containing protein</fullName>
    </recommendedName>
</protein>
<feature type="transmembrane region" description="Helical" evidence="1">
    <location>
        <begin position="137"/>
        <end position="159"/>
    </location>
</feature>
<evidence type="ECO:0000313" key="3">
    <source>
        <dbReference type="Proteomes" id="UP000178517"/>
    </source>
</evidence>
<keyword evidence="1" id="KW-1133">Transmembrane helix</keyword>
<evidence type="ECO:0000256" key="1">
    <source>
        <dbReference type="SAM" id="Phobius"/>
    </source>
</evidence>
<proteinExistence type="predicted"/>
<comment type="caution">
    <text evidence="2">The sequence shown here is derived from an EMBL/GenBank/DDBJ whole genome shotgun (WGS) entry which is preliminary data.</text>
</comment>
<keyword evidence="1" id="KW-0472">Membrane</keyword>